<evidence type="ECO:0000313" key="8">
    <source>
        <dbReference type="EMBL" id="EQB61980.1"/>
    </source>
</evidence>
<evidence type="ECO:0000256" key="4">
    <source>
        <dbReference type="ARBA" id="ARBA00022980"/>
    </source>
</evidence>
<dbReference type="EMBL" id="KE647055">
    <property type="protein sequence ID" value="EQB61980.1"/>
    <property type="molecule type" value="Genomic_DNA"/>
</dbReference>
<dbReference type="HAMAP" id="MF_00485">
    <property type="entry name" value="Ribosomal_eS4"/>
    <property type="match status" value="1"/>
</dbReference>
<dbReference type="GO" id="GO:0022627">
    <property type="term" value="C:cytosolic small ribosomal subunit"/>
    <property type="evidence" value="ECO:0007669"/>
    <property type="project" value="TreeGrafter"/>
</dbReference>
<dbReference type="InterPro" id="IPR036986">
    <property type="entry name" value="S4_RNA-bd_sf"/>
</dbReference>
<dbReference type="PROSITE" id="PS50889">
    <property type="entry name" value="S4"/>
    <property type="match status" value="1"/>
</dbReference>
<dbReference type="InterPro" id="IPR013843">
    <property type="entry name" value="Ribosomal_eS4_N"/>
</dbReference>
<keyword evidence="2 6" id="KW-0699">rRNA-binding</keyword>
<evidence type="ECO:0000256" key="2">
    <source>
        <dbReference type="ARBA" id="ARBA00022730"/>
    </source>
</evidence>
<gene>
    <name evidence="8" type="ORF">NAPIS_ORF00450</name>
</gene>
<dbReference type="HOGENOM" id="CLU_060400_1_0_1"/>
<organism evidence="8 9">
    <name type="scientific">Vairimorpha apis BRL 01</name>
    <dbReference type="NCBI Taxonomy" id="1037528"/>
    <lineage>
        <taxon>Eukaryota</taxon>
        <taxon>Fungi</taxon>
        <taxon>Fungi incertae sedis</taxon>
        <taxon>Microsporidia</taxon>
        <taxon>Nosematidae</taxon>
        <taxon>Vairimorpha</taxon>
    </lineage>
</organism>
<dbReference type="InterPro" id="IPR013845">
    <property type="entry name" value="Ribosomal_eS4_central_region"/>
</dbReference>
<dbReference type="FunFam" id="3.10.290.10:FF:000002">
    <property type="entry name" value="40S ribosomal protein S4"/>
    <property type="match status" value="1"/>
</dbReference>
<protein>
    <recommendedName>
        <fullName evidence="6">40S ribosomal protein S4</fullName>
    </recommendedName>
</protein>
<dbReference type="InterPro" id="IPR032277">
    <property type="entry name" value="Ribosomal_eS4_C"/>
</dbReference>
<keyword evidence="5 6" id="KW-0687">Ribonucleoprotein</keyword>
<evidence type="ECO:0000256" key="3">
    <source>
        <dbReference type="ARBA" id="ARBA00022884"/>
    </source>
</evidence>
<dbReference type="Pfam" id="PF00900">
    <property type="entry name" value="Ribosomal_S4e"/>
    <property type="match status" value="1"/>
</dbReference>
<dbReference type="Gene3D" id="2.30.30.30">
    <property type="match status" value="1"/>
</dbReference>
<comment type="similarity">
    <text evidence="1 6">Belongs to the eukaryotic ribosomal protein eS4 family.</text>
</comment>
<reference evidence="8 9" key="1">
    <citation type="journal article" date="2013" name="BMC Genomics">
        <title>Genome sequencing and comparative genomics of honey bee microsporidia, Nosema apis reveal novel insights into host-parasite interactions.</title>
        <authorList>
            <person name="Chen Yp."/>
            <person name="Pettis J.S."/>
            <person name="Zhao Y."/>
            <person name="Liu X."/>
            <person name="Tallon L.J."/>
            <person name="Sadzewicz L.D."/>
            <person name="Li R."/>
            <person name="Zheng H."/>
            <person name="Huang S."/>
            <person name="Zhang X."/>
            <person name="Hamilton M.C."/>
            <person name="Pernal S.F."/>
            <person name="Melathopoulos A.P."/>
            <person name="Yan X."/>
            <person name="Evans J.D."/>
        </authorList>
    </citation>
    <scope>NUCLEOTIDE SEQUENCE [LARGE SCALE GENOMIC DNA]</scope>
    <source>
        <strain evidence="8 9">BRL 01</strain>
    </source>
</reference>
<evidence type="ECO:0000313" key="9">
    <source>
        <dbReference type="Proteomes" id="UP000053780"/>
    </source>
</evidence>
<evidence type="ECO:0000256" key="1">
    <source>
        <dbReference type="ARBA" id="ARBA00007500"/>
    </source>
</evidence>
<proteinExistence type="inferred from homology"/>
<dbReference type="OrthoDB" id="1109245at2759"/>
<evidence type="ECO:0000259" key="7">
    <source>
        <dbReference type="SMART" id="SM00363"/>
    </source>
</evidence>
<dbReference type="CDD" id="cd00165">
    <property type="entry name" value="S4"/>
    <property type="match status" value="1"/>
</dbReference>
<dbReference type="SUPFAM" id="SSF55174">
    <property type="entry name" value="Alpha-L RNA-binding motif"/>
    <property type="match status" value="1"/>
</dbReference>
<keyword evidence="9" id="KW-1185">Reference proteome</keyword>
<sequence length="263" mass="29889">MQPKGPRKHLNRQVAPDSWKLNKKEGTYAIRPLSGPHKKNECIPLAYVLEKFLGYANNRKEIQIILKNNNIKINGKIITRRKFPVGFGDVISIEKTSENFRVFFDVTGKFQFHNIDQEEALFKIARVTNKKIMYGDVPYIFTNDGACFKYCDPSININDTVKIDLKSRKVIEFINFSVNKVACVVSGDQAGRIGTIEAISEKITLKDFSDKIFSVSVENIVVIGENEESLLISLPKEKGVRLTELEESNLKFGEIIELKEEAN</sequence>
<dbReference type="SMART" id="SM00363">
    <property type="entry name" value="S4"/>
    <property type="match status" value="1"/>
</dbReference>
<dbReference type="AlphaFoldDB" id="T0MLU7"/>
<dbReference type="GO" id="GO:0006412">
    <property type="term" value="P:translation"/>
    <property type="evidence" value="ECO:0007669"/>
    <property type="project" value="InterPro"/>
</dbReference>
<dbReference type="Gene3D" id="2.40.50.740">
    <property type="match status" value="1"/>
</dbReference>
<dbReference type="Proteomes" id="UP000053780">
    <property type="component" value="Unassembled WGS sequence"/>
</dbReference>
<keyword evidence="4 6" id="KW-0689">Ribosomal protein</keyword>
<dbReference type="Gene3D" id="3.10.290.10">
    <property type="entry name" value="RNA-binding S4 domain"/>
    <property type="match status" value="1"/>
</dbReference>
<dbReference type="InterPro" id="IPR038237">
    <property type="entry name" value="Ribosomal_eS4_central_sf"/>
</dbReference>
<dbReference type="InterPro" id="IPR014722">
    <property type="entry name" value="Rib_uL2_dom2"/>
</dbReference>
<dbReference type="Pfam" id="PF08071">
    <property type="entry name" value="RS4NT"/>
    <property type="match status" value="1"/>
</dbReference>
<feature type="domain" description="RNA-binding S4" evidence="7">
    <location>
        <begin position="43"/>
        <end position="107"/>
    </location>
</feature>
<dbReference type="Pfam" id="PF16121">
    <property type="entry name" value="40S_S4_C"/>
    <property type="match status" value="1"/>
</dbReference>
<dbReference type="InterPro" id="IPR000876">
    <property type="entry name" value="Ribosomal_eS4"/>
</dbReference>
<evidence type="ECO:0000256" key="6">
    <source>
        <dbReference type="PIRNR" id="PIRNR002116"/>
    </source>
</evidence>
<dbReference type="GO" id="GO:0003735">
    <property type="term" value="F:structural constituent of ribosome"/>
    <property type="evidence" value="ECO:0007669"/>
    <property type="project" value="UniProtKB-UniRule"/>
</dbReference>
<keyword evidence="3 6" id="KW-0694">RNA-binding</keyword>
<dbReference type="Pfam" id="PF01479">
    <property type="entry name" value="S4"/>
    <property type="match status" value="1"/>
</dbReference>
<dbReference type="InterPro" id="IPR002942">
    <property type="entry name" value="S4_RNA-bd"/>
</dbReference>
<name>T0MLU7_9MICR</name>
<dbReference type="PANTHER" id="PTHR11581">
    <property type="entry name" value="30S/40S RIBOSOMAL PROTEIN S4"/>
    <property type="match status" value="1"/>
</dbReference>
<dbReference type="VEuPathDB" id="MicrosporidiaDB:NAPIS_ORF00450"/>
<dbReference type="PANTHER" id="PTHR11581:SF0">
    <property type="entry name" value="SMALL RIBOSOMAL SUBUNIT PROTEIN ES4"/>
    <property type="match status" value="1"/>
</dbReference>
<dbReference type="PIRSF" id="PIRSF002116">
    <property type="entry name" value="Ribosomal_S4"/>
    <property type="match status" value="1"/>
</dbReference>
<accession>T0MLU7</accession>
<evidence type="ECO:0000256" key="5">
    <source>
        <dbReference type="ARBA" id="ARBA00023274"/>
    </source>
</evidence>
<dbReference type="GO" id="GO:0019843">
    <property type="term" value="F:rRNA binding"/>
    <property type="evidence" value="ECO:0007669"/>
    <property type="project" value="UniProtKB-UniRule"/>
</dbReference>